<dbReference type="Proteomes" id="UP001428290">
    <property type="component" value="Unassembled WGS sequence"/>
</dbReference>
<organism evidence="1 2">
    <name type="scientific">Herpetosiphon gulosus</name>
    <dbReference type="NCBI Taxonomy" id="1973496"/>
    <lineage>
        <taxon>Bacteria</taxon>
        <taxon>Bacillati</taxon>
        <taxon>Chloroflexota</taxon>
        <taxon>Chloroflexia</taxon>
        <taxon>Herpetosiphonales</taxon>
        <taxon>Herpetosiphonaceae</taxon>
        <taxon>Herpetosiphon</taxon>
    </lineage>
</organism>
<dbReference type="Pfam" id="PF03745">
    <property type="entry name" value="DUF309"/>
    <property type="match status" value="1"/>
</dbReference>
<keyword evidence="2" id="KW-1185">Reference proteome</keyword>
<name>A0ABP9WZ52_9CHLR</name>
<dbReference type="Gene3D" id="1.10.3450.10">
    <property type="entry name" value="TTHA0068-like"/>
    <property type="match status" value="1"/>
</dbReference>
<dbReference type="InterPro" id="IPR023203">
    <property type="entry name" value="TTHA0068_sf"/>
</dbReference>
<gene>
    <name evidence="1" type="ORF">Hgul01_02268</name>
</gene>
<evidence type="ECO:0000313" key="2">
    <source>
        <dbReference type="Proteomes" id="UP001428290"/>
    </source>
</evidence>
<dbReference type="InterPro" id="IPR005500">
    <property type="entry name" value="DUF309"/>
</dbReference>
<accession>A0ABP9WZ52</accession>
<dbReference type="PANTHER" id="PTHR34796:SF1">
    <property type="entry name" value="EXPRESSED PROTEIN"/>
    <property type="match status" value="1"/>
</dbReference>
<sequence length="123" mass="14073">MDMPIQQTSEFIQGCELFNAGHYWHAHEAWEVQWLQRNGNERNLLQGLIQTAAALVHWSRGNPKGLLLNWRKATPKLQAAQAWADFLDLQHVIVTMQALVDDQGKHPPQLRFVSASDPLCNQH</sequence>
<proteinExistence type="predicted"/>
<dbReference type="PANTHER" id="PTHR34796">
    <property type="entry name" value="EXPRESSED PROTEIN"/>
    <property type="match status" value="1"/>
</dbReference>
<reference evidence="1 2" key="1">
    <citation type="submission" date="2024-02" db="EMBL/GenBank/DDBJ databases">
        <title>Herpetosiphon gulosus NBRC 112829.</title>
        <authorList>
            <person name="Ichikawa N."/>
            <person name="Katano-Makiyama Y."/>
            <person name="Hidaka K."/>
        </authorList>
    </citation>
    <scope>NUCLEOTIDE SEQUENCE [LARGE SCALE GENOMIC DNA]</scope>
    <source>
        <strain evidence="1 2">NBRC 112829</strain>
    </source>
</reference>
<comment type="caution">
    <text evidence="1">The sequence shown here is derived from an EMBL/GenBank/DDBJ whole genome shotgun (WGS) entry which is preliminary data.</text>
</comment>
<evidence type="ECO:0008006" key="3">
    <source>
        <dbReference type="Google" id="ProtNLM"/>
    </source>
</evidence>
<dbReference type="SUPFAM" id="SSF140663">
    <property type="entry name" value="TTHA0068-like"/>
    <property type="match status" value="1"/>
</dbReference>
<protein>
    <recommendedName>
        <fullName evidence="3">DUF309 domain-containing protein</fullName>
    </recommendedName>
</protein>
<dbReference type="EMBL" id="BAABRU010000007">
    <property type="protein sequence ID" value="GAA5528467.1"/>
    <property type="molecule type" value="Genomic_DNA"/>
</dbReference>
<evidence type="ECO:0000313" key="1">
    <source>
        <dbReference type="EMBL" id="GAA5528467.1"/>
    </source>
</evidence>